<protein>
    <recommendedName>
        <fullName evidence="8">Vacuolar import and degradation protein 21</fullName>
    </recommendedName>
</protein>
<evidence type="ECO:0000259" key="10">
    <source>
        <dbReference type="PROSITE" id="PS50090"/>
    </source>
</evidence>
<dbReference type="GO" id="GO:0006325">
    <property type="term" value="P:chromatin organization"/>
    <property type="evidence" value="ECO:0007669"/>
    <property type="project" value="UniProtKB-KW"/>
</dbReference>
<feature type="compositionally biased region" description="Polar residues" evidence="9">
    <location>
        <begin position="998"/>
        <end position="1011"/>
    </location>
</feature>
<feature type="region of interest" description="Disordered" evidence="9">
    <location>
        <begin position="1040"/>
        <end position="1076"/>
    </location>
</feature>
<dbReference type="RefSeq" id="XP_043174362.1">
    <property type="nucleotide sequence ID" value="XM_043318427.1"/>
</dbReference>
<name>A0A8J2IL90_9PLEO</name>
<dbReference type="GO" id="GO:0006281">
    <property type="term" value="P:DNA repair"/>
    <property type="evidence" value="ECO:0007669"/>
    <property type="project" value="UniProtKB-KW"/>
</dbReference>
<feature type="region of interest" description="Disordered" evidence="9">
    <location>
        <begin position="475"/>
        <end position="501"/>
    </location>
</feature>
<evidence type="ECO:0000259" key="11">
    <source>
        <dbReference type="PROSITE" id="PS51204"/>
    </source>
</evidence>
<evidence type="ECO:0000256" key="3">
    <source>
        <dbReference type="ARBA" id="ARBA00022763"/>
    </source>
</evidence>
<feature type="compositionally biased region" description="Low complexity" evidence="9">
    <location>
        <begin position="1411"/>
        <end position="1430"/>
    </location>
</feature>
<dbReference type="PANTHER" id="PTHR46459">
    <property type="entry name" value="E1A-BINDING PROTEIN P400-RELATED"/>
    <property type="match status" value="1"/>
</dbReference>
<feature type="region of interest" description="Disordered" evidence="9">
    <location>
        <begin position="1389"/>
        <end position="1430"/>
    </location>
</feature>
<proteinExistence type="inferred from homology"/>
<feature type="compositionally biased region" description="Basic and acidic residues" evidence="9">
    <location>
        <begin position="236"/>
        <end position="266"/>
    </location>
</feature>
<dbReference type="CDD" id="cd00167">
    <property type="entry name" value="SANT"/>
    <property type="match status" value="1"/>
</dbReference>
<feature type="region of interest" description="Disordered" evidence="9">
    <location>
        <begin position="998"/>
        <end position="1022"/>
    </location>
</feature>
<dbReference type="GeneID" id="67010986"/>
<dbReference type="OrthoDB" id="5364245at2759"/>
<comment type="function">
    <text evidence="7">Component of the NuA4 histone acetyltransferase complex which is involved in transcriptional activation of selected genes principally by acetylation of nucleosomal histone H4 and H2A. The NuA4 complex is also involved in DNA repair.</text>
</comment>
<evidence type="ECO:0000256" key="2">
    <source>
        <dbReference type="ARBA" id="ARBA00008913"/>
    </source>
</evidence>
<feature type="domain" description="Myb-like" evidence="10">
    <location>
        <begin position="916"/>
        <end position="976"/>
    </location>
</feature>
<dbReference type="Pfam" id="PF13921">
    <property type="entry name" value="Myb_DNA-bind_6"/>
    <property type="match status" value="1"/>
</dbReference>
<feature type="compositionally biased region" description="Polar residues" evidence="9">
    <location>
        <begin position="854"/>
        <end position="863"/>
    </location>
</feature>
<evidence type="ECO:0000256" key="7">
    <source>
        <dbReference type="ARBA" id="ARBA00025178"/>
    </source>
</evidence>
<keyword evidence="6" id="KW-0539">Nucleus</keyword>
<evidence type="ECO:0000313" key="12">
    <source>
        <dbReference type="EMBL" id="CAG5183856.1"/>
    </source>
</evidence>
<dbReference type="PROSITE" id="PS50090">
    <property type="entry name" value="MYB_LIKE"/>
    <property type="match status" value="1"/>
</dbReference>
<evidence type="ECO:0000313" key="13">
    <source>
        <dbReference type="Proteomes" id="UP000676310"/>
    </source>
</evidence>
<dbReference type="Proteomes" id="UP000676310">
    <property type="component" value="Unassembled WGS sequence"/>
</dbReference>
<feature type="compositionally biased region" description="Basic and acidic residues" evidence="9">
    <location>
        <begin position="329"/>
        <end position="354"/>
    </location>
</feature>
<dbReference type="InterPro" id="IPR014012">
    <property type="entry name" value="HSA_dom"/>
</dbReference>
<dbReference type="InterPro" id="IPR001005">
    <property type="entry name" value="SANT/Myb"/>
</dbReference>
<keyword evidence="3" id="KW-0227">DNA damage</keyword>
<dbReference type="InterPro" id="IPR009057">
    <property type="entry name" value="Homeodomain-like_sf"/>
</dbReference>
<sequence length="1430" mass="158497">MSLDSLRETLRQEKTNEAAFTSAALERHLRALWKVTGSCNATLNGHQPRADDFIYGEPDEEERRFLDENDISQGRRFNDTTLPFPVAVTDHQPPLPATLPFQDSSKPFTKPSPSPVVGTPSLEDQLRAASASPSVATQTLPSVESSLQSDTIHVTPRAKATSRAASLAVEEEVANKTQSEAGPAVHDVGSQDDLPIDKSTVDPSAIASPTAEETDAATSYDTTDVKPKPPQVVHLPPKEVQEARLQETERKLDRAAEKERKEEERLTIPPANAPVDVSSPSSTVGPYSQATPHAQHHSPDTSPDSETYRERNHVPLPNDDVLDPAAQQVKDDHERALQKRMKEARENARAREDDSPTPDIEQQIEDEQAIRLARDGKSRLSESQPAGDAHSLTEGVDDGSHESKTECLDLVGTKTVNDVAVDSLPTPTTVAAEPSNMDRDNAEQAINQQHVSPAADHPTPPADIDIEMRDVPPLDAQSTVSPQPPTSRPERMTTRVASGAIRQKSVSEIIAEKAAPKTMLTPRSSNLSASTSPPRPRTAHRKSQEISAVVFAKKTPTKASKALQSYNEDYASLQGASEDSSRDYLEGLFKYQAHHPPRSVPLQELVASARKTVSTAGTLAMIREHQDYKILKRVYQLQNANRWSLRQLQKAVEPERPFTHQDQLLLEMKWMQTDFKEERKWKKALAATFAEWCAEYVSSTPEERTTLQVNARIPKSARRTSSDEDMNDAPTPDLVHSSTHETESESYGDEDDVLTPVNATPPIGLFSLGFNDVVMKIDRTPASDTMFRELPLYDPMFEGSSDTNPFSLSEPPILPVSKFVTGKLVSQIRGPPKKRSRYDYDSEDEPSSPPSRSGTSAEHSMPSTPGRRLFCRNDLPPEMTNVALFNAENKHVRDRLQAAHQFRPPTEFNMPTIAFFENRTPSQWLWEEDQKLRALVKEYTFNWSLVSQQLSLPSMFVSGSGRRTPWECFERWVQLEGLPAEMSKTQYFRTYQSRLEQANKTVSDPRSTPQETYDYANTGGEKERNRHLAIIDGMRKLARKRESAAHKQAESQKAAALRKAHEPAPPKNNVHTPQEFSRLKWEREEKLKQRHIAQEMMARQQMVARQQAQLQAQPGMANGVNQMQRNGTPGGTNNVPPQMANPSLQQGQNGPAMAARAHQSQQGMQANFANGNMSGMSMGTPGVPQAQMQGNMQNAQRMGPPDQMRMAMQRGQFNATQQHQFQLQQQQINMASNLTQGMGMNGIPNANMMAPIPNQNGAMNGNMNNSMNGMSNAAGSPRMNQGNGNMQTPSRPLSSGHMPQLLAFQNQLKVQHPEWTPEQVTKQASDHLTRYLAKQRTQAMSAAAGSPGISPSPQMQNNQYFQQNGGMANAPQTNAVQNYQAQLVQQQRLMARQQAGSPGLNARPPSRSATPQNPQMQQSPGMQQAQINRS</sequence>
<evidence type="ECO:0000256" key="9">
    <source>
        <dbReference type="SAM" id="MobiDB-lite"/>
    </source>
</evidence>
<evidence type="ECO:0000256" key="8">
    <source>
        <dbReference type="ARBA" id="ARBA00029670"/>
    </source>
</evidence>
<dbReference type="GO" id="GO:0005634">
    <property type="term" value="C:nucleus"/>
    <property type="evidence" value="ECO:0007669"/>
    <property type="project" value="UniProtKB-SubCell"/>
</dbReference>
<feature type="compositionally biased region" description="Polar residues" evidence="9">
    <location>
        <begin position="278"/>
        <end position="292"/>
    </location>
</feature>
<dbReference type="PROSITE" id="PS51204">
    <property type="entry name" value="HSA"/>
    <property type="match status" value="1"/>
</dbReference>
<feature type="region of interest" description="Disordered" evidence="9">
    <location>
        <begin position="518"/>
        <end position="544"/>
    </location>
</feature>
<dbReference type="GO" id="GO:0035267">
    <property type="term" value="C:NuA4 histone acetyltransferase complex"/>
    <property type="evidence" value="ECO:0007669"/>
    <property type="project" value="TreeGrafter"/>
</dbReference>
<feature type="compositionally biased region" description="Basic and acidic residues" evidence="9">
    <location>
        <begin position="368"/>
        <end position="380"/>
    </location>
</feature>
<evidence type="ECO:0000256" key="1">
    <source>
        <dbReference type="ARBA" id="ARBA00004123"/>
    </source>
</evidence>
<feature type="compositionally biased region" description="Polar residues" evidence="9">
    <location>
        <begin position="131"/>
        <end position="152"/>
    </location>
</feature>
<dbReference type="SMART" id="SM00573">
    <property type="entry name" value="HSA"/>
    <property type="match status" value="1"/>
</dbReference>
<gene>
    <name evidence="12" type="ORF">ALTATR162_LOCUS10787</name>
</gene>
<accession>A0A8J2IL90</accession>
<feature type="compositionally biased region" description="Low complexity" evidence="9">
    <location>
        <begin position="1339"/>
        <end position="1353"/>
    </location>
</feature>
<evidence type="ECO:0000256" key="6">
    <source>
        <dbReference type="ARBA" id="ARBA00023242"/>
    </source>
</evidence>
<evidence type="ECO:0000256" key="4">
    <source>
        <dbReference type="ARBA" id="ARBA00022853"/>
    </source>
</evidence>
<feature type="domain" description="HSA" evidence="11">
    <location>
        <begin position="648"/>
        <end position="723"/>
    </location>
</feature>
<reference evidence="12" key="1">
    <citation type="submission" date="2021-05" db="EMBL/GenBank/DDBJ databases">
        <authorList>
            <person name="Stam R."/>
        </authorList>
    </citation>
    <scope>NUCLEOTIDE SEQUENCE</scope>
    <source>
        <strain evidence="12">CS162</strain>
    </source>
</reference>
<comment type="subcellular location">
    <subcellularLocation>
        <location evidence="1">Nucleus</location>
    </subcellularLocation>
</comment>
<feature type="region of interest" description="Disordered" evidence="9">
    <location>
        <begin position="1338"/>
        <end position="1369"/>
    </location>
</feature>
<keyword evidence="13" id="KW-1185">Reference proteome</keyword>
<dbReference type="GO" id="GO:0003682">
    <property type="term" value="F:chromatin binding"/>
    <property type="evidence" value="ECO:0007669"/>
    <property type="project" value="TreeGrafter"/>
</dbReference>
<dbReference type="Gene3D" id="1.10.10.60">
    <property type="entry name" value="Homeodomain-like"/>
    <property type="match status" value="1"/>
</dbReference>
<feature type="compositionally biased region" description="Polar residues" evidence="9">
    <location>
        <begin position="1354"/>
        <end position="1369"/>
    </location>
</feature>
<comment type="caution">
    <text evidence="12">The sequence shown here is derived from an EMBL/GenBank/DDBJ whole genome shotgun (WGS) entry which is preliminary data.</text>
</comment>
<evidence type="ECO:0000256" key="5">
    <source>
        <dbReference type="ARBA" id="ARBA00023204"/>
    </source>
</evidence>
<feature type="compositionally biased region" description="Polar residues" evidence="9">
    <location>
        <begin position="521"/>
        <end position="532"/>
    </location>
</feature>
<organism evidence="12 13">
    <name type="scientific">Alternaria atra</name>
    <dbReference type="NCBI Taxonomy" id="119953"/>
    <lineage>
        <taxon>Eukaryota</taxon>
        <taxon>Fungi</taxon>
        <taxon>Dikarya</taxon>
        <taxon>Ascomycota</taxon>
        <taxon>Pezizomycotina</taxon>
        <taxon>Dothideomycetes</taxon>
        <taxon>Pleosporomycetidae</taxon>
        <taxon>Pleosporales</taxon>
        <taxon>Pleosporineae</taxon>
        <taxon>Pleosporaceae</taxon>
        <taxon>Alternaria</taxon>
        <taxon>Alternaria sect. Ulocladioides</taxon>
    </lineage>
</organism>
<feature type="region of interest" description="Disordered" evidence="9">
    <location>
        <begin position="824"/>
        <end position="869"/>
    </location>
</feature>
<feature type="region of interest" description="Disordered" evidence="9">
    <location>
        <begin position="86"/>
        <end position="405"/>
    </location>
</feature>
<dbReference type="EMBL" id="CAJRGZ010000029">
    <property type="protein sequence ID" value="CAG5183856.1"/>
    <property type="molecule type" value="Genomic_DNA"/>
</dbReference>
<feature type="compositionally biased region" description="Basic and acidic residues" evidence="9">
    <location>
        <begin position="1040"/>
        <end position="1050"/>
    </location>
</feature>
<dbReference type="Pfam" id="PF07529">
    <property type="entry name" value="HSA"/>
    <property type="match status" value="1"/>
</dbReference>
<feature type="region of interest" description="Disordered" evidence="9">
    <location>
        <begin position="703"/>
        <end position="758"/>
    </location>
</feature>
<dbReference type="PANTHER" id="PTHR46459:SF1">
    <property type="entry name" value="E1A-BINDING PROTEIN P400"/>
    <property type="match status" value="1"/>
</dbReference>
<keyword evidence="4" id="KW-0156">Chromatin regulator</keyword>
<keyword evidence="5" id="KW-0234">DNA repair</keyword>
<feature type="compositionally biased region" description="Acidic residues" evidence="9">
    <location>
        <begin position="744"/>
        <end position="753"/>
    </location>
</feature>
<comment type="similarity">
    <text evidence="2">Belongs to the EAF1 family.</text>
</comment>
<dbReference type="SUPFAM" id="SSF46689">
    <property type="entry name" value="Homeodomain-like"/>
    <property type="match status" value="1"/>
</dbReference>
<dbReference type="SMART" id="SM00717">
    <property type="entry name" value="SANT"/>
    <property type="match status" value="1"/>
</dbReference>